<dbReference type="AlphaFoldDB" id="A0A4V1C6S2"/>
<evidence type="ECO:0000313" key="1">
    <source>
        <dbReference type="EMBL" id="QBZ60878.1"/>
    </source>
</evidence>
<reference evidence="1 2" key="1">
    <citation type="journal article" date="2019" name="Mol. Biol. Evol.">
        <title>Blast fungal genomes show frequent chromosomal changes, gene gains and losses, and effector gene turnover.</title>
        <authorList>
            <person name="Gomez Luciano L.B."/>
            <person name="Jason Tsai I."/>
            <person name="Chuma I."/>
            <person name="Tosa Y."/>
            <person name="Chen Y.H."/>
            <person name="Li J.Y."/>
            <person name="Li M.Y."/>
            <person name="Jade Lu M.Y."/>
            <person name="Nakayashiki H."/>
            <person name="Li W.H."/>
        </authorList>
    </citation>
    <scope>NUCLEOTIDE SEQUENCE [LARGE SCALE GENOMIC DNA]</scope>
    <source>
        <strain evidence="1">MZ5-1-6</strain>
    </source>
</reference>
<dbReference type="Proteomes" id="UP000294847">
    <property type="component" value="Chromosome 4"/>
</dbReference>
<proteinExistence type="predicted"/>
<name>A0A4V1C6S2_PYROR</name>
<evidence type="ECO:0000313" key="2">
    <source>
        <dbReference type="Proteomes" id="UP000294847"/>
    </source>
</evidence>
<gene>
    <name evidence="1" type="ORF">PoMZ_07822</name>
</gene>
<protein>
    <submittedName>
        <fullName evidence="1">Uncharacterized protein</fullName>
    </submittedName>
</protein>
<accession>A0A4V1C6S2</accession>
<sequence length="127" mass="13828">MRLRMGNRHRLEFFHDGRITVILGQDADGVTVGLDSHLAPVQRRHIAHGIVDIAIVWILKIFVKLGRGQLILKRARSTVSRANGTMGKHNISNDGARVELDRTVVASPAIILLKVVLAGQGAVGSLE</sequence>
<dbReference type="EMBL" id="CP034207">
    <property type="protein sequence ID" value="QBZ60878.1"/>
    <property type="molecule type" value="Genomic_DNA"/>
</dbReference>
<organism evidence="1 2">
    <name type="scientific">Pyricularia oryzae</name>
    <name type="common">Rice blast fungus</name>
    <name type="synonym">Magnaporthe oryzae</name>
    <dbReference type="NCBI Taxonomy" id="318829"/>
    <lineage>
        <taxon>Eukaryota</taxon>
        <taxon>Fungi</taxon>
        <taxon>Dikarya</taxon>
        <taxon>Ascomycota</taxon>
        <taxon>Pezizomycotina</taxon>
        <taxon>Sordariomycetes</taxon>
        <taxon>Sordariomycetidae</taxon>
        <taxon>Magnaporthales</taxon>
        <taxon>Pyriculariaceae</taxon>
        <taxon>Pyricularia</taxon>
    </lineage>
</organism>